<evidence type="ECO:0000313" key="7">
    <source>
        <dbReference type="Proteomes" id="UP000695000"/>
    </source>
</evidence>
<evidence type="ECO:0000256" key="3">
    <source>
        <dbReference type="ARBA" id="ARBA00022692"/>
    </source>
</evidence>
<gene>
    <name evidence="8" type="primary">LOC108559798</name>
</gene>
<organism evidence="7 8">
    <name type="scientific">Nicrophorus vespilloides</name>
    <name type="common">Boreal carrion beetle</name>
    <dbReference type="NCBI Taxonomy" id="110193"/>
    <lineage>
        <taxon>Eukaryota</taxon>
        <taxon>Metazoa</taxon>
        <taxon>Ecdysozoa</taxon>
        <taxon>Arthropoda</taxon>
        <taxon>Hexapoda</taxon>
        <taxon>Insecta</taxon>
        <taxon>Pterygota</taxon>
        <taxon>Neoptera</taxon>
        <taxon>Endopterygota</taxon>
        <taxon>Coleoptera</taxon>
        <taxon>Polyphaga</taxon>
        <taxon>Staphyliniformia</taxon>
        <taxon>Silphidae</taxon>
        <taxon>Nicrophorinae</taxon>
        <taxon>Nicrophorus</taxon>
    </lineage>
</organism>
<feature type="transmembrane region" description="Helical" evidence="6">
    <location>
        <begin position="74"/>
        <end position="95"/>
    </location>
</feature>
<evidence type="ECO:0000313" key="8">
    <source>
        <dbReference type="RefSeq" id="XP_017772643.1"/>
    </source>
</evidence>
<keyword evidence="7" id="KW-1185">Reference proteome</keyword>
<dbReference type="Proteomes" id="UP000695000">
    <property type="component" value="Unplaced"/>
</dbReference>
<keyword evidence="6" id="KW-0675">Receptor</keyword>
<dbReference type="InterPro" id="IPR013604">
    <property type="entry name" value="7TM_chemorcpt"/>
</dbReference>
<evidence type="ECO:0000256" key="6">
    <source>
        <dbReference type="RuleBase" id="RU363108"/>
    </source>
</evidence>
<proteinExistence type="inferred from homology"/>
<evidence type="ECO:0000256" key="1">
    <source>
        <dbReference type="ARBA" id="ARBA00004651"/>
    </source>
</evidence>
<dbReference type="Pfam" id="PF08395">
    <property type="entry name" value="7tm_7"/>
    <property type="match status" value="1"/>
</dbReference>
<comment type="function">
    <text evidence="6">Gustatory receptor which mediates acceptance or avoidance behavior, depending on its substrates.</text>
</comment>
<evidence type="ECO:0000256" key="4">
    <source>
        <dbReference type="ARBA" id="ARBA00022989"/>
    </source>
</evidence>
<feature type="transmembrane region" description="Helical" evidence="6">
    <location>
        <begin position="235"/>
        <end position="255"/>
    </location>
</feature>
<keyword evidence="6" id="KW-0807">Transducer</keyword>
<feature type="transmembrane region" description="Helical" evidence="6">
    <location>
        <begin position="161"/>
        <end position="182"/>
    </location>
</feature>
<keyword evidence="4 6" id="KW-1133">Transmembrane helix</keyword>
<keyword evidence="3 6" id="KW-0812">Transmembrane</keyword>
<comment type="similarity">
    <text evidence="6">Belongs to the insect chemoreceptor superfamily. Gustatory receptor (GR) family.</text>
</comment>
<name>A0ABM1MDJ3_NICVS</name>
<protein>
    <recommendedName>
        <fullName evidence="6">Gustatory receptor</fullName>
    </recommendedName>
</protein>
<keyword evidence="2 6" id="KW-1003">Cell membrane</keyword>
<evidence type="ECO:0000256" key="2">
    <source>
        <dbReference type="ARBA" id="ARBA00022475"/>
    </source>
</evidence>
<accession>A0ABM1MDJ3</accession>
<feature type="transmembrane region" description="Helical" evidence="6">
    <location>
        <begin position="133"/>
        <end position="155"/>
    </location>
</feature>
<sequence length="360" mass="42288">MSSAETFLSSIFPLLVSLNVIGVSDYTRDSTKTRLKRSKLLTIYMRIKSSLVCVLVICGSFYGQIFKAETVMELLIYNVMNYGNLFYVFTVYILITWNFKKIVPFFDDFVKIDTELEWLLMKPVDYKTTIKSIYLYFAVSYAMTFVVLIVHVVIGTGLWDFIAYLIGILVGISMESTLFSILRELRRRYELINECLINLSSKQFEDAFDRLKRLKLVYLKLLQFRKILGDFALQFLIKFCMSYLLFLSGLYNFYVLGFNNWFSHLVILLWSSKEILGAIYYFDSVTQEVLKTRVLYEAAMKTYDLNYRRRGLFHLQVQFENNCFWICGLFPMKWSLALSMIGSIVSNLVILIQFKKMTNH</sequence>
<dbReference type="GeneID" id="108559798"/>
<keyword evidence="5 6" id="KW-0472">Membrane</keyword>
<reference evidence="8" key="1">
    <citation type="submission" date="2025-08" db="UniProtKB">
        <authorList>
            <consortium name="RefSeq"/>
        </authorList>
    </citation>
    <scope>IDENTIFICATION</scope>
    <source>
        <tissue evidence="8">Whole Larva</tissue>
    </source>
</reference>
<feature type="transmembrane region" description="Helical" evidence="6">
    <location>
        <begin position="43"/>
        <end position="62"/>
    </location>
</feature>
<evidence type="ECO:0000256" key="5">
    <source>
        <dbReference type="ARBA" id="ARBA00023136"/>
    </source>
</evidence>
<dbReference type="RefSeq" id="XP_017772643.1">
    <property type="nucleotide sequence ID" value="XM_017917154.1"/>
</dbReference>
<comment type="subcellular location">
    <subcellularLocation>
        <location evidence="1 6">Cell membrane</location>
        <topology evidence="1 6">Multi-pass membrane protein</topology>
    </subcellularLocation>
</comment>
<feature type="transmembrane region" description="Helical" evidence="6">
    <location>
        <begin position="334"/>
        <end position="354"/>
    </location>
</feature>
<feature type="transmembrane region" description="Helical" evidence="6">
    <location>
        <begin position="6"/>
        <end position="23"/>
    </location>
</feature>